<proteinExistence type="predicted"/>
<dbReference type="AlphaFoldDB" id="A0A0C5H116"/>
<dbReference type="EMBL" id="KP688397">
    <property type="protein sequence ID" value="AJP18230.1"/>
    <property type="molecule type" value="Genomic_DNA"/>
</dbReference>
<evidence type="ECO:0000313" key="1">
    <source>
        <dbReference type="EMBL" id="AJP18230.1"/>
    </source>
</evidence>
<sequence>MGKQMIKKQLVVLVGLAILAGCSSTKDIPPTNAELHQRYGIPQQPTDQWIQENLPIYEAKADKLLASDDDVDAYYFLLNIAENRGSADIEAHKKQDRVDRGLNVSYEDLGLGGAAFRKPDYIHVLGPTSSLGANNESALIKQQKDKNGSNMEDAISAYKKLSSGVKGKGYSLYELSRWERFCDSGNGMDERDWQFIEKEKGETGSIPSDLVGQCNPPQHTYQDYLTAWTQFCTSQKMTNEQRKIVRSSTRPFTVVNPCKAIK</sequence>
<keyword evidence="1" id="KW-0614">Plasmid</keyword>
<protein>
    <submittedName>
        <fullName evidence="1">Putative lipoprotein</fullName>
    </submittedName>
</protein>
<reference evidence="1" key="1">
    <citation type="journal article" date="2015" name="Antimicrob. Agents Chemother.">
        <title>Complete nucleotide sequence of a conjugative plasmid carrying bla(PER-1).</title>
        <authorList>
            <person name="Li R."/>
            <person name="Wong M.H."/>
            <person name="Zhou Y."/>
            <person name="Chan E.W."/>
            <person name="Chen S."/>
        </authorList>
    </citation>
    <scope>NUCLEOTIDE SEQUENCE</scope>
    <source>
        <strain evidence="1">V36</strain>
        <plasmid evidence="1">pVPH1</plasmid>
    </source>
</reference>
<keyword evidence="1" id="KW-0449">Lipoprotein</keyword>
<dbReference type="RefSeq" id="WP_014386702.1">
    <property type="nucleotide sequence ID" value="NZ_JAFLOE010000012.1"/>
</dbReference>
<accession>A0A0C5H116</accession>
<name>A0A0C5H116_VIBPH</name>
<dbReference type="PROSITE" id="PS51257">
    <property type="entry name" value="PROKAR_LIPOPROTEIN"/>
    <property type="match status" value="1"/>
</dbReference>
<organism evidence="1">
    <name type="scientific">Vibrio parahaemolyticus</name>
    <dbReference type="NCBI Taxonomy" id="670"/>
    <lineage>
        <taxon>Bacteria</taxon>
        <taxon>Pseudomonadati</taxon>
        <taxon>Pseudomonadota</taxon>
        <taxon>Gammaproteobacteria</taxon>
        <taxon>Vibrionales</taxon>
        <taxon>Vibrionaceae</taxon>
        <taxon>Vibrio</taxon>
    </lineage>
</organism>
<geneLocation type="plasmid" evidence="1">
    <name>pVPH1</name>
</geneLocation>
<gene>
    <name evidence="1" type="ORF">pVPH1_0058</name>
</gene>